<comment type="function">
    <text evidence="7">Lipase that preferentially hydrolysis medium-chain saturated monoacylglycerols including 2-arachidonoylglycerol. Through 2-arachidonoylglycerol degradation may regulate endocannabinoid signaling pathways. Also has a lysophosphatidyl lipase activity with a preference for lysophosphatidylglycerol among other lysophospholipids. Also able to degrade bis(monoacylglycero)phosphate (BMP) and constitutes the major enzyme for BMP catabolism. BMP, also known as lysobisphosphatidic acid, is enriched in late endosomes and lysosomes and plays a key role in the formation of intraluminal vesicles and in lipid sorting.</text>
</comment>
<evidence type="ECO:0000256" key="5">
    <source>
        <dbReference type="ARBA" id="ARBA00046308"/>
    </source>
</evidence>
<feature type="domain" description="AB hydrolase-1" evidence="8">
    <location>
        <begin position="73"/>
        <end position="311"/>
    </location>
</feature>
<evidence type="ECO:0000313" key="10">
    <source>
        <dbReference type="Proteomes" id="UP001208570"/>
    </source>
</evidence>
<evidence type="ECO:0000256" key="1">
    <source>
        <dbReference type="ARBA" id="ARBA00001613"/>
    </source>
</evidence>
<dbReference type="Gene3D" id="3.40.50.1820">
    <property type="entry name" value="alpha/beta hydrolase"/>
    <property type="match status" value="1"/>
</dbReference>
<dbReference type="InterPro" id="IPR050266">
    <property type="entry name" value="AB_hydrolase_sf"/>
</dbReference>
<proteinExistence type="predicted"/>
<dbReference type="SUPFAM" id="SSF53474">
    <property type="entry name" value="alpha/beta-Hydrolases"/>
    <property type="match status" value="1"/>
</dbReference>
<protein>
    <recommendedName>
        <fullName evidence="2">acylglycerol lipase</fullName>
        <ecNumber evidence="2">3.1.1.23</ecNumber>
    </recommendedName>
</protein>
<dbReference type="Pfam" id="PF00561">
    <property type="entry name" value="Abhydrolase_1"/>
    <property type="match status" value="1"/>
</dbReference>
<name>A0AAD9N291_9ANNE</name>
<dbReference type="GO" id="GO:0031902">
    <property type="term" value="C:late endosome membrane"/>
    <property type="evidence" value="ECO:0007669"/>
    <property type="project" value="UniProtKB-SubCell"/>
</dbReference>
<dbReference type="PANTHER" id="PTHR43798">
    <property type="entry name" value="MONOACYLGLYCEROL LIPASE"/>
    <property type="match status" value="1"/>
</dbReference>
<comment type="catalytic activity">
    <reaction evidence="1">
        <text>Hydrolyzes glycerol monoesters of long-chain fatty acids.</text>
        <dbReference type="EC" id="3.1.1.23"/>
    </reaction>
</comment>
<dbReference type="EMBL" id="JAODUP010000278">
    <property type="protein sequence ID" value="KAK2154060.1"/>
    <property type="molecule type" value="Genomic_DNA"/>
</dbReference>
<gene>
    <name evidence="9" type="ORF">LSH36_278g05008</name>
</gene>
<evidence type="ECO:0000256" key="4">
    <source>
        <dbReference type="ARBA" id="ARBA00037874"/>
    </source>
</evidence>
<organism evidence="9 10">
    <name type="scientific">Paralvinella palmiformis</name>
    <dbReference type="NCBI Taxonomy" id="53620"/>
    <lineage>
        <taxon>Eukaryota</taxon>
        <taxon>Metazoa</taxon>
        <taxon>Spiralia</taxon>
        <taxon>Lophotrochozoa</taxon>
        <taxon>Annelida</taxon>
        <taxon>Polychaeta</taxon>
        <taxon>Sedentaria</taxon>
        <taxon>Canalipalpata</taxon>
        <taxon>Terebellida</taxon>
        <taxon>Terebelliformia</taxon>
        <taxon>Alvinellidae</taxon>
        <taxon>Paralvinella</taxon>
    </lineage>
</organism>
<comment type="subcellular location">
    <subcellularLocation>
        <location evidence="3">Late endosome membrane</location>
        <topology evidence="3">Single-pass type II membrane protein</topology>
    </subcellularLocation>
    <subcellularLocation>
        <location evidence="4">Lysosome membrane</location>
        <topology evidence="4">Single-pass type II membrane protein</topology>
    </subcellularLocation>
    <subcellularLocation>
        <location evidence="5">Mitochondrion membrane</location>
        <topology evidence="5">Single-pass type II membrane protein</topology>
    </subcellularLocation>
</comment>
<dbReference type="Proteomes" id="UP001208570">
    <property type="component" value="Unassembled WGS sequence"/>
</dbReference>
<dbReference type="EC" id="3.1.1.23" evidence="2"/>
<evidence type="ECO:0000256" key="3">
    <source>
        <dbReference type="ARBA" id="ARBA00037797"/>
    </source>
</evidence>
<dbReference type="GO" id="GO:0047372">
    <property type="term" value="F:monoacylglycerol lipase activity"/>
    <property type="evidence" value="ECO:0007669"/>
    <property type="project" value="UniProtKB-EC"/>
</dbReference>
<dbReference type="GO" id="GO:0046464">
    <property type="term" value="P:acylglycerol catabolic process"/>
    <property type="evidence" value="ECO:0007669"/>
    <property type="project" value="TreeGrafter"/>
</dbReference>
<reference evidence="9" key="1">
    <citation type="journal article" date="2023" name="Mol. Biol. Evol.">
        <title>Third-Generation Sequencing Reveals the Adaptive Role of the Epigenome in Three Deep-Sea Polychaetes.</title>
        <authorList>
            <person name="Perez M."/>
            <person name="Aroh O."/>
            <person name="Sun Y."/>
            <person name="Lan Y."/>
            <person name="Juniper S.K."/>
            <person name="Young C.R."/>
            <person name="Angers B."/>
            <person name="Qian P.Y."/>
        </authorList>
    </citation>
    <scope>NUCLEOTIDE SEQUENCE</scope>
    <source>
        <strain evidence="9">P08H-3</strain>
    </source>
</reference>
<dbReference type="PANTHER" id="PTHR43798:SF5">
    <property type="entry name" value="MONOACYLGLYCEROL LIPASE ABHD6"/>
    <property type="match status" value="1"/>
</dbReference>
<accession>A0AAD9N291</accession>
<evidence type="ECO:0000256" key="6">
    <source>
        <dbReference type="ARBA" id="ARBA00047662"/>
    </source>
</evidence>
<dbReference type="GO" id="GO:0005765">
    <property type="term" value="C:lysosomal membrane"/>
    <property type="evidence" value="ECO:0007669"/>
    <property type="project" value="UniProtKB-SubCell"/>
</dbReference>
<dbReference type="AlphaFoldDB" id="A0AAD9N291"/>
<dbReference type="PRINTS" id="PR00111">
    <property type="entry name" value="ABHYDROLASE"/>
</dbReference>
<dbReference type="InterPro" id="IPR000073">
    <property type="entry name" value="AB_hydrolase_1"/>
</dbReference>
<dbReference type="InterPro" id="IPR029058">
    <property type="entry name" value="AB_hydrolase_fold"/>
</dbReference>
<sequence>MPLLLLACFALLAPAILCLVAAFLWFIRPDLVVKWGIWYGFHSTGMKNHRIRGKKYEYVYGERGTADPNNTSLLFIHGFSASKEMWGPIVKRLPNYLHIIAIDLPGHGDSETPGKDDQVSTEEYVDNIHEFVELIGFTKKPFHMIGTSLGGIIAAIYAIHHVKNIERLTLICPGTRTPETCDFMKGMLEGKGSLVPTTVEEMKYMLDSCYFNKDAIPMYKQILKGSLILREAKNPFFRRLLHSIVEDMKDDSKFNKFEVESRQITCPVQLIWGKEDQVIHTSGVEYLQKLLPNIQKIDIIDKCGHSVGIERAGKTVKLILMFRDELANKKEN</sequence>
<comment type="caution">
    <text evidence="9">The sequence shown here is derived from an EMBL/GenBank/DDBJ whole genome shotgun (WGS) entry which is preliminary data.</text>
</comment>
<evidence type="ECO:0000259" key="8">
    <source>
        <dbReference type="Pfam" id="PF00561"/>
    </source>
</evidence>
<evidence type="ECO:0000256" key="7">
    <source>
        <dbReference type="ARBA" id="ARBA00049568"/>
    </source>
</evidence>
<keyword evidence="10" id="KW-1185">Reference proteome</keyword>
<evidence type="ECO:0000313" key="9">
    <source>
        <dbReference type="EMBL" id="KAK2154060.1"/>
    </source>
</evidence>
<evidence type="ECO:0000256" key="2">
    <source>
        <dbReference type="ARBA" id="ARBA00013254"/>
    </source>
</evidence>
<dbReference type="GO" id="GO:0031966">
    <property type="term" value="C:mitochondrial membrane"/>
    <property type="evidence" value="ECO:0007669"/>
    <property type="project" value="UniProtKB-SubCell"/>
</dbReference>
<comment type="catalytic activity">
    <reaction evidence="6">
        <text>1-dodecanoylglycerol + H2O = dodecanoate + glycerol + H(+)</text>
        <dbReference type="Rhea" id="RHEA:44316"/>
        <dbReference type="ChEBI" id="CHEBI:15377"/>
        <dbReference type="ChEBI" id="CHEBI:15378"/>
        <dbReference type="ChEBI" id="CHEBI:17754"/>
        <dbReference type="ChEBI" id="CHEBI:18262"/>
        <dbReference type="ChEBI" id="CHEBI:75539"/>
    </reaction>
</comment>